<name>A0A1Q9DJK2_SYMMI</name>
<evidence type="ECO:0000313" key="2">
    <source>
        <dbReference type="EMBL" id="OLP95362.1"/>
    </source>
</evidence>
<gene>
    <name evidence="2" type="ORF">AK812_SmicGene22522</name>
</gene>
<comment type="caution">
    <text evidence="2">The sequence shown here is derived from an EMBL/GenBank/DDBJ whole genome shotgun (WGS) entry which is preliminary data.</text>
</comment>
<dbReference type="Proteomes" id="UP000186817">
    <property type="component" value="Unassembled WGS sequence"/>
</dbReference>
<protein>
    <submittedName>
        <fullName evidence="2">Uncharacterized protein</fullName>
    </submittedName>
</protein>
<keyword evidence="1" id="KW-0175">Coiled coil</keyword>
<accession>A0A1Q9DJK2</accession>
<keyword evidence="3" id="KW-1185">Reference proteome</keyword>
<dbReference type="OrthoDB" id="10442937at2759"/>
<organism evidence="2 3">
    <name type="scientific">Symbiodinium microadriaticum</name>
    <name type="common">Dinoflagellate</name>
    <name type="synonym">Zooxanthella microadriatica</name>
    <dbReference type="NCBI Taxonomy" id="2951"/>
    <lineage>
        <taxon>Eukaryota</taxon>
        <taxon>Sar</taxon>
        <taxon>Alveolata</taxon>
        <taxon>Dinophyceae</taxon>
        <taxon>Suessiales</taxon>
        <taxon>Symbiodiniaceae</taxon>
        <taxon>Symbiodinium</taxon>
    </lineage>
</organism>
<reference evidence="2 3" key="1">
    <citation type="submission" date="2016-02" db="EMBL/GenBank/DDBJ databases">
        <title>Genome analysis of coral dinoflagellate symbionts highlights evolutionary adaptations to a symbiotic lifestyle.</title>
        <authorList>
            <person name="Aranda M."/>
            <person name="Li Y."/>
            <person name="Liew Y.J."/>
            <person name="Baumgarten S."/>
            <person name="Simakov O."/>
            <person name="Wilson M."/>
            <person name="Piel J."/>
            <person name="Ashoor H."/>
            <person name="Bougouffa S."/>
            <person name="Bajic V.B."/>
            <person name="Ryu T."/>
            <person name="Ravasi T."/>
            <person name="Bayer T."/>
            <person name="Micklem G."/>
            <person name="Kim H."/>
            <person name="Bhak J."/>
            <person name="Lajeunesse T.C."/>
            <person name="Voolstra C.R."/>
        </authorList>
    </citation>
    <scope>NUCLEOTIDE SEQUENCE [LARGE SCALE GENOMIC DNA]</scope>
    <source>
        <strain evidence="2 3">CCMP2467</strain>
    </source>
</reference>
<dbReference type="EMBL" id="LSRX01000506">
    <property type="protein sequence ID" value="OLP95362.1"/>
    <property type="molecule type" value="Genomic_DNA"/>
</dbReference>
<dbReference type="AlphaFoldDB" id="A0A1Q9DJK2"/>
<evidence type="ECO:0000256" key="1">
    <source>
        <dbReference type="SAM" id="Coils"/>
    </source>
</evidence>
<sequence>MVLLANCWCVSAAWTSEKDVKQRSSGFRDRAWDQDSGNCSYDGGMSESFAYHDISIQTNSTSGYEKGAPNSFLSAQEAESRIETEASRLAHCQAASEPWAAGRYVDESGGSDSLVTVGVLGISTDAKFAGSIAAMMHDHCWVFLRSRGLELCLDTAARTPELRQDPKTVSPKRNYNGDYRWPESCPPPMAFARAPLGGFVALLWAAVGPTESWLALLGLSSEQVPHSGNEAEVRGTLPHLACAAYRREENELAGTQPHSPEALVSDVFERESDLLAQEEKAITSAQELLDQRQTLNVWVKERLAVLTPELAAVQDELEAAEEAGTEHTAHRELMRQLKQNKEHLDTLRKKRDEGRKQEEHLRSSLQRTEQRLANQLASEALAYAVADVAANLKAESQESLKPVEARITATRRRNAHRAAELTVELARREDTQPCSDPTDLDEEPKEAVFRHQLQAITTSGVIGSVSAAKAYGLYQTLQHVQRCQEVKEKLEVWGPRATSTVQGLMLSPLRLAERMLMTCMVLNLKLLLMKVLVQPMEEKDAWEASAGFGGAELGFLCRVADLCCTGRDMHEVVDEKRGGLSGEDFLFGAPSSAPTMFEL</sequence>
<evidence type="ECO:0000313" key="3">
    <source>
        <dbReference type="Proteomes" id="UP000186817"/>
    </source>
</evidence>
<feature type="coiled-coil region" evidence="1">
    <location>
        <begin position="330"/>
        <end position="357"/>
    </location>
</feature>
<proteinExistence type="predicted"/>